<accession>A0A9N9DBQ9</accession>
<feature type="non-terminal residue" evidence="2">
    <location>
        <position position="109"/>
    </location>
</feature>
<dbReference type="EMBL" id="CAJVPJ010003012">
    <property type="protein sequence ID" value="CAG8633211.1"/>
    <property type="molecule type" value="Genomic_DNA"/>
</dbReference>
<organism evidence="2 3">
    <name type="scientific">Paraglomus occultum</name>
    <dbReference type="NCBI Taxonomy" id="144539"/>
    <lineage>
        <taxon>Eukaryota</taxon>
        <taxon>Fungi</taxon>
        <taxon>Fungi incertae sedis</taxon>
        <taxon>Mucoromycota</taxon>
        <taxon>Glomeromycotina</taxon>
        <taxon>Glomeromycetes</taxon>
        <taxon>Paraglomerales</taxon>
        <taxon>Paraglomeraceae</taxon>
        <taxon>Paraglomus</taxon>
    </lineage>
</organism>
<dbReference type="Proteomes" id="UP000789572">
    <property type="component" value="Unassembled WGS sequence"/>
</dbReference>
<keyword evidence="3" id="KW-1185">Reference proteome</keyword>
<feature type="compositionally biased region" description="Acidic residues" evidence="1">
    <location>
        <begin position="34"/>
        <end position="49"/>
    </location>
</feature>
<protein>
    <submittedName>
        <fullName evidence="2">1868_t:CDS:1</fullName>
    </submittedName>
</protein>
<reference evidence="2" key="1">
    <citation type="submission" date="2021-06" db="EMBL/GenBank/DDBJ databases">
        <authorList>
            <person name="Kallberg Y."/>
            <person name="Tangrot J."/>
            <person name="Rosling A."/>
        </authorList>
    </citation>
    <scope>NUCLEOTIDE SEQUENCE</scope>
    <source>
        <strain evidence="2">IA702</strain>
    </source>
</reference>
<proteinExistence type="predicted"/>
<sequence length="109" mass="12005">MVEVGLQMQHAVYNEEPLPIDKSKFFKLSNEGANDAEDSELADDGEPVDDGFINNNEPITISDEPITTNELASGDGPTNSKAKRRLSMTPTLEILFSNIHCILDLEDVQ</sequence>
<gene>
    <name evidence="2" type="ORF">POCULU_LOCUS9009</name>
</gene>
<evidence type="ECO:0000256" key="1">
    <source>
        <dbReference type="SAM" id="MobiDB-lite"/>
    </source>
</evidence>
<evidence type="ECO:0000313" key="3">
    <source>
        <dbReference type="Proteomes" id="UP000789572"/>
    </source>
</evidence>
<comment type="caution">
    <text evidence="2">The sequence shown here is derived from an EMBL/GenBank/DDBJ whole genome shotgun (WGS) entry which is preliminary data.</text>
</comment>
<name>A0A9N9DBQ9_9GLOM</name>
<feature type="region of interest" description="Disordered" evidence="1">
    <location>
        <begin position="29"/>
        <end position="61"/>
    </location>
</feature>
<evidence type="ECO:0000313" key="2">
    <source>
        <dbReference type="EMBL" id="CAG8633211.1"/>
    </source>
</evidence>
<dbReference type="AlphaFoldDB" id="A0A9N9DBQ9"/>